<feature type="transmembrane region" description="Helical" evidence="6">
    <location>
        <begin position="222"/>
        <end position="246"/>
    </location>
</feature>
<gene>
    <name evidence="8" type="ORF">E1956_15840</name>
</gene>
<evidence type="ECO:0000256" key="1">
    <source>
        <dbReference type="ARBA" id="ARBA00004651"/>
    </source>
</evidence>
<feature type="transmembrane region" description="Helical" evidence="6">
    <location>
        <begin position="82"/>
        <end position="106"/>
    </location>
</feature>
<dbReference type="KEGG" id="ppai:E1956_15840"/>
<evidence type="ECO:0000256" key="3">
    <source>
        <dbReference type="ARBA" id="ARBA00022692"/>
    </source>
</evidence>
<feature type="transmembrane region" description="Helical" evidence="6">
    <location>
        <begin position="313"/>
        <end position="332"/>
    </location>
</feature>
<keyword evidence="2" id="KW-1003">Cell membrane</keyword>
<dbReference type="OrthoDB" id="9810492at2"/>
<comment type="subcellular location">
    <subcellularLocation>
        <location evidence="1">Cell membrane</location>
        <topology evidence="1">Multi-pass membrane protein</topology>
    </subcellularLocation>
</comment>
<dbReference type="InterPro" id="IPR036259">
    <property type="entry name" value="MFS_trans_sf"/>
</dbReference>
<evidence type="ECO:0000256" key="4">
    <source>
        <dbReference type="ARBA" id="ARBA00022989"/>
    </source>
</evidence>
<dbReference type="PROSITE" id="PS50850">
    <property type="entry name" value="MFS"/>
    <property type="match status" value="1"/>
</dbReference>
<feature type="transmembrane region" description="Helical" evidence="6">
    <location>
        <begin position="49"/>
        <end position="70"/>
    </location>
</feature>
<protein>
    <submittedName>
        <fullName evidence="8">MFS transporter</fullName>
    </submittedName>
</protein>
<dbReference type="EMBL" id="CP038149">
    <property type="protein sequence ID" value="QBQ98747.1"/>
    <property type="molecule type" value="Genomic_DNA"/>
</dbReference>
<dbReference type="GO" id="GO:0022857">
    <property type="term" value="F:transmembrane transporter activity"/>
    <property type="evidence" value="ECO:0007669"/>
    <property type="project" value="InterPro"/>
</dbReference>
<feature type="transmembrane region" description="Helical" evidence="6">
    <location>
        <begin position="377"/>
        <end position="397"/>
    </location>
</feature>
<dbReference type="GO" id="GO:0005886">
    <property type="term" value="C:plasma membrane"/>
    <property type="evidence" value="ECO:0007669"/>
    <property type="project" value="UniProtKB-SubCell"/>
</dbReference>
<dbReference type="Proteomes" id="UP000295727">
    <property type="component" value="Chromosome 2"/>
</dbReference>
<proteinExistence type="predicted"/>
<evidence type="ECO:0000313" key="8">
    <source>
        <dbReference type="EMBL" id="QBQ98747.1"/>
    </source>
</evidence>
<feature type="transmembrane region" description="Helical" evidence="6">
    <location>
        <begin position="12"/>
        <end position="29"/>
    </location>
</feature>
<feature type="domain" description="Major facilitator superfamily (MFS) profile" evidence="7">
    <location>
        <begin position="16"/>
        <end position="401"/>
    </location>
</feature>
<reference evidence="8 9" key="1">
    <citation type="submission" date="2019-03" db="EMBL/GenBank/DDBJ databases">
        <title>Paraburkholderia sp. 7MH5, isolated from subtropical forest soil.</title>
        <authorList>
            <person name="Gao Z.-H."/>
            <person name="Qiu L.-H."/>
        </authorList>
    </citation>
    <scope>NUCLEOTIDE SEQUENCE [LARGE SCALE GENOMIC DNA]</scope>
    <source>
        <strain evidence="8 9">7MH5</strain>
    </source>
</reference>
<keyword evidence="9" id="KW-1185">Reference proteome</keyword>
<dbReference type="InterPro" id="IPR050189">
    <property type="entry name" value="MFS_Efflux_Transporters"/>
</dbReference>
<keyword evidence="5 6" id="KW-0472">Membrane</keyword>
<evidence type="ECO:0000256" key="6">
    <source>
        <dbReference type="SAM" id="Phobius"/>
    </source>
</evidence>
<feature type="transmembrane region" description="Helical" evidence="6">
    <location>
        <begin position="142"/>
        <end position="162"/>
    </location>
</feature>
<dbReference type="Gene3D" id="1.20.1250.20">
    <property type="entry name" value="MFS general substrate transporter like domains"/>
    <property type="match status" value="2"/>
</dbReference>
<sequence length="415" mass="44076">MSEARHGVVKSYENRLLIVLTFTFGFVFLDRTAMTLLAPFVARELSLNNLQIGLLASGLSAAWAISGYGFGRLCDRRGNYRLVLVLAMVVFSLCSFISGLATTFVVLLLSRVLMGVAEGPVLPISQTLMADASSESRRGFNMGLMQTFGSSVLGVFIAPIVLIPLASHWGWREAFFVAGLPGLICALVTWRIARDPARRPAADAAAGQETLNLRVMMRHRNIVLCMALASLLLGTFSLAFVFLPVYFSSVLHMPSTEVGVMMSMIGLSAAVSGLVVPAISDRVGRKPVMLVTGAISLLMPFSVVYLWQTPVAMAVTLFVGSLVSALGPLLIATVPAETLREGRVAAAIGLVLGTGEIVGGVLAPLLGGALADRVGLIAVPCLQAVFMIIALLLMLMVEETAPRKAKRLALSEASL</sequence>
<dbReference type="AlphaFoldDB" id="A0A4P7CU68"/>
<dbReference type="PANTHER" id="PTHR43124:SF3">
    <property type="entry name" value="CHLORAMPHENICOL EFFLUX PUMP RV0191"/>
    <property type="match status" value="1"/>
</dbReference>
<feature type="transmembrane region" description="Helical" evidence="6">
    <location>
        <begin position="258"/>
        <end position="276"/>
    </location>
</feature>
<dbReference type="PANTHER" id="PTHR43124">
    <property type="entry name" value="PURINE EFFLUX PUMP PBUE"/>
    <property type="match status" value="1"/>
</dbReference>
<evidence type="ECO:0000313" key="9">
    <source>
        <dbReference type="Proteomes" id="UP000295727"/>
    </source>
</evidence>
<accession>A0A4P7CU68</accession>
<evidence type="ECO:0000259" key="7">
    <source>
        <dbReference type="PROSITE" id="PS50850"/>
    </source>
</evidence>
<dbReference type="InterPro" id="IPR011701">
    <property type="entry name" value="MFS"/>
</dbReference>
<feature type="transmembrane region" description="Helical" evidence="6">
    <location>
        <begin position="288"/>
        <end position="307"/>
    </location>
</feature>
<dbReference type="SUPFAM" id="SSF103473">
    <property type="entry name" value="MFS general substrate transporter"/>
    <property type="match status" value="1"/>
</dbReference>
<evidence type="ECO:0000256" key="2">
    <source>
        <dbReference type="ARBA" id="ARBA00022475"/>
    </source>
</evidence>
<keyword evidence="4 6" id="KW-1133">Transmembrane helix</keyword>
<keyword evidence="3 6" id="KW-0812">Transmembrane</keyword>
<evidence type="ECO:0000256" key="5">
    <source>
        <dbReference type="ARBA" id="ARBA00023136"/>
    </source>
</evidence>
<dbReference type="RefSeq" id="WP_134750833.1">
    <property type="nucleotide sequence ID" value="NZ_CP038149.1"/>
</dbReference>
<dbReference type="InterPro" id="IPR020846">
    <property type="entry name" value="MFS_dom"/>
</dbReference>
<dbReference type="Pfam" id="PF07690">
    <property type="entry name" value="MFS_1"/>
    <property type="match status" value="1"/>
</dbReference>
<feature type="transmembrane region" description="Helical" evidence="6">
    <location>
        <begin position="344"/>
        <end position="371"/>
    </location>
</feature>
<organism evidence="8 9">
    <name type="scientific">Paraburkholderia pallida</name>
    <dbReference type="NCBI Taxonomy" id="2547399"/>
    <lineage>
        <taxon>Bacteria</taxon>
        <taxon>Pseudomonadati</taxon>
        <taxon>Pseudomonadota</taxon>
        <taxon>Betaproteobacteria</taxon>
        <taxon>Burkholderiales</taxon>
        <taxon>Burkholderiaceae</taxon>
        <taxon>Paraburkholderia</taxon>
    </lineage>
</organism>
<name>A0A4P7CU68_9BURK</name>